<evidence type="ECO:0000256" key="4">
    <source>
        <dbReference type="ARBA" id="ARBA00022475"/>
    </source>
</evidence>
<evidence type="ECO:0000256" key="2">
    <source>
        <dbReference type="ARBA" id="ARBA00004141"/>
    </source>
</evidence>
<dbReference type="CDD" id="cd13959">
    <property type="entry name" value="PT_UbiA_COQ2"/>
    <property type="match status" value="1"/>
</dbReference>
<keyword evidence="7 11" id="KW-0831">Ubiquinone biosynthesis</keyword>
<comment type="cofactor">
    <cofactor evidence="1 11">
        <name>Mg(2+)</name>
        <dbReference type="ChEBI" id="CHEBI:18420"/>
    </cofactor>
</comment>
<keyword evidence="6 11" id="KW-0808">Transferase</keyword>
<dbReference type="EMBL" id="CP053084">
    <property type="protein sequence ID" value="QJR30202.1"/>
    <property type="molecule type" value="Genomic_DNA"/>
</dbReference>
<protein>
    <recommendedName>
        <fullName evidence="11 12">4-hydroxybenzoate octaprenyltransferase</fullName>
        <ecNumber evidence="11 12">2.5.1.39</ecNumber>
    </recommendedName>
    <alternativeName>
        <fullName evidence="11">4-HB polyprenyltransferase</fullName>
    </alternativeName>
</protein>
<name>A0ABX6N9X4_9BURK</name>
<dbReference type="InterPro" id="IPR006370">
    <property type="entry name" value="HB_polyprenyltransferase-like"/>
</dbReference>
<dbReference type="PROSITE" id="PS00943">
    <property type="entry name" value="UBIA"/>
    <property type="match status" value="1"/>
</dbReference>
<dbReference type="InterPro" id="IPR039653">
    <property type="entry name" value="Prenyltransferase"/>
</dbReference>
<dbReference type="HAMAP" id="MF_01635">
    <property type="entry name" value="UbiA"/>
    <property type="match status" value="1"/>
</dbReference>
<comment type="pathway">
    <text evidence="11">Cofactor biosynthesis; ubiquinone biosynthesis.</text>
</comment>
<dbReference type="NCBIfam" id="TIGR01474">
    <property type="entry name" value="ubiA_proteo"/>
    <property type="match status" value="1"/>
</dbReference>
<evidence type="ECO:0000256" key="1">
    <source>
        <dbReference type="ARBA" id="ARBA00001946"/>
    </source>
</evidence>
<accession>A0ABX6N9X4</accession>
<feature type="transmembrane region" description="Helical" evidence="11">
    <location>
        <begin position="90"/>
        <end position="109"/>
    </location>
</feature>
<feature type="transmembrane region" description="Helical" evidence="11">
    <location>
        <begin position="21"/>
        <end position="39"/>
    </location>
</feature>
<evidence type="ECO:0000313" key="13">
    <source>
        <dbReference type="EMBL" id="QJR30202.1"/>
    </source>
</evidence>
<dbReference type="RefSeq" id="WP_171100083.1">
    <property type="nucleotide sequence ID" value="NZ_CP053084.1"/>
</dbReference>
<comment type="subcellular location">
    <subcellularLocation>
        <location evidence="11">Cell inner membrane</location>
        <topology evidence="11">Multi-pass membrane protein</topology>
    </subcellularLocation>
    <subcellularLocation>
        <location evidence="2">Membrane</location>
        <topology evidence="2">Multi-pass membrane protein</topology>
    </subcellularLocation>
</comment>
<keyword evidence="4 11" id="KW-1003">Cell membrane</keyword>
<dbReference type="PANTHER" id="PTHR11048:SF28">
    <property type="entry name" value="4-HYDROXYBENZOATE POLYPRENYLTRANSFERASE, MITOCHONDRIAL"/>
    <property type="match status" value="1"/>
</dbReference>
<keyword evidence="8 11" id="KW-0812">Transmembrane</keyword>
<reference evidence="13 14" key="1">
    <citation type="submission" date="2020-05" db="EMBL/GenBank/DDBJ databases">
        <title>Compete genome of Limnobacter sp. SAORIC-580.</title>
        <authorList>
            <person name="Song J."/>
            <person name="Cho J.-C."/>
        </authorList>
    </citation>
    <scope>NUCLEOTIDE SEQUENCE [LARGE SCALE GENOMIC DNA]</scope>
    <source>
        <strain evidence="13 14">SAORIC-580</strain>
    </source>
</reference>
<comment type="catalytic activity">
    <reaction evidence="11">
        <text>all-trans-octaprenyl diphosphate + 4-hydroxybenzoate = 4-hydroxy-3-(all-trans-octaprenyl)benzoate + diphosphate</text>
        <dbReference type="Rhea" id="RHEA:27782"/>
        <dbReference type="ChEBI" id="CHEBI:1617"/>
        <dbReference type="ChEBI" id="CHEBI:17879"/>
        <dbReference type="ChEBI" id="CHEBI:33019"/>
        <dbReference type="ChEBI" id="CHEBI:57711"/>
        <dbReference type="EC" id="2.5.1.39"/>
    </reaction>
</comment>
<dbReference type="Pfam" id="PF01040">
    <property type="entry name" value="UbiA"/>
    <property type="match status" value="1"/>
</dbReference>
<keyword evidence="14" id="KW-1185">Reference proteome</keyword>
<dbReference type="PANTHER" id="PTHR11048">
    <property type="entry name" value="PRENYLTRANSFERASES"/>
    <property type="match status" value="1"/>
</dbReference>
<feature type="transmembrane region" description="Helical" evidence="11">
    <location>
        <begin position="209"/>
        <end position="228"/>
    </location>
</feature>
<sequence length="287" mass="31780">MVVLSKARLRDYYLLLRLDKPIGILLLMWPTLWGLWMAAEGTPPWHVLLIFIAGVVLMRSAGCAINDYADRDIDLHVERTRNRPLTSGRIGEKEALSLAAGLAVLALLITLPLGWSVILMSIPAAFLAGSYPFTKRFFPMPQAYLGIAFGFSIPMAFVAVQGSVPLHAWLVFVANVFWTVAYDTEYALVDKPDDLKLNIKTAAITLGRYDVAGIVVCYAASLLIWAWVASSLGFGPAFWLGWVCAVGIAVYHFMLIRNRDRALCFKAFLHNNWLGAALFAGLVLEFL</sequence>
<proteinExistence type="inferred from homology"/>
<dbReference type="Gene3D" id="1.10.357.140">
    <property type="entry name" value="UbiA prenyltransferase"/>
    <property type="match status" value="1"/>
</dbReference>
<evidence type="ECO:0000313" key="14">
    <source>
        <dbReference type="Proteomes" id="UP000501130"/>
    </source>
</evidence>
<keyword evidence="5 11" id="KW-0997">Cell inner membrane</keyword>
<organism evidence="13 14">
    <name type="scientific">Limnobacter profundi</name>
    <dbReference type="NCBI Taxonomy" id="2732163"/>
    <lineage>
        <taxon>Bacteria</taxon>
        <taxon>Pseudomonadati</taxon>
        <taxon>Pseudomonadota</taxon>
        <taxon>Betaproteobacteria</taxon>
        <taxon>Burkholderiales</taxon>
        <taxon>Burkholderiaceae</taxon>
        <taxon>Limnobacter</taxon>
    </lineage>
</organism>
<keyword evidence="9 11" id="KW-1133">Transmembrane helix</keyword>
<dbReference type="InterPro" id="IPR030470">
    <property type="entry name" value="UbiA_prenylTrfase_CS"/>
</dbReference>
<evidence type="ECO:0000256" key="5">
    <source>
        <dbReference type="ARBA" id="ARBA00022519"/>
    </source>
</evidence>
<evidence type="ECO:0000256" key="6">
    <source>
        <dbReference type="ARBA" id="ARBA00022679"/>
    </source>
</evidence>
<evidence type="ECO:0000256" key="10">
    <source>
        <dbReference type="ARBA" id="ARBA00023136"/>
    </source>
</evidence>
<evidence type="ECO:0000256" key="11">
    <source>
        <dbReference type="HAMAP-Rule" id="MF_01635"/>
    </source>
</evidence>
<dbReference type="GO" id="GO:0008412">
    <property type="term" value="F:4-hydroxybenzoate polyprenyltransferase activity"/>
    <property type="evidence" value="ECO:0007669"/>
    <property type="project" value="UniProtKB-EC"/>
</dbReference>
<feature type="transmembrane region" description="Helical" evidence="11">
    <location>
        <begin position="143"/>
        <end position="160"/>
    </location>
</feature>
<feature type="transmembrane region" description="Helical" evidence="11">
    <location>
        <begin position="234"/>
        <end position="255"/>
    </location>
</feature>
<comment type="function">
    <text evidence="11">Catalyzes the prenylation of para-hydroxybenzoate (PHB) with an all-trans polyprenyl group. Mediates the second step in the final reaction sequence of ubiquinone-8 (UQ-8) biosynthesis, which is the condensation of the polyisoprenoid side chain with PHB, generating the first membrane-bound Q intermediate 3-octaprenyl-4-hydroxybenzoate.</text>
</comment>
<dbReference type="InterPro" id="IPR044878">
    <property type="entry name" value="UbiA_sf"/>
</dbReference>
<evidence type="ECO:0000256" key="8">
    <source>
        <dbReference type="ARBA" id="ARBA00022692"/>
    </source>
</evidence>
<feature type="transmembrane region" description="Helical" evidence="11">
    <location>
        <begin position="267"/>
        <end position="284"/>
    </location>
</feature>
<evidence type="ECO:0000256" key="12">
    <source>
        <dbReference type="NCBIfam" id="TIGR01474"/>
    </source>
</evidence>
<keyword evidence="11" id="KW-0460">Magnesium</keyword>
<evidence type="ECO:0000256" key="9">
    <source>
        <dbReference type="ARBA" id="ARBA00022989"/>
    </source>
</evidence>
<feature type="transmembrane region" description="Helical" evidence="11">
    <location>
        <begin position="45"/>
        <end position="69"/>
    </location>
</feature>
<dbReference type="Proteomes" id="UP000501130">
    <property type="component" value="Chromosome"/>
</dbReference>
<gene>
    <name evidence="11 13" type="primary">ubiA</name>
    <name evidence="13" type="ORF">HKT17_11030</name>
</gene>
<dbReference type="Gene3D" id="1.20.120.1780">
    <property type="entry name" value="UbiA prenyltransferase"/>
    <property type="match status" value="1"/>
</dbReference>
<dbReference type="EC" id="2.5.1.39" evidence="11 12"/>
<keyword evidence="10 11" id="KW-0472">Membrane</keyword>
<comment type="similarity">
    <text evidence="3 11">Belongs to the UbiA prenyltransferase family.</text>
</comment>
<dbReference type="InterPro" id="IPR000537">
    <property type="entry name" value="UbiA_prenyltransferase"/>
</dbReference>
<evidence type="ECO:0000256" key="3">
    <source>
        <dbReference type="ARBA" id="ARBA00005985"/>
    </source>
</evidence>
<evidence type="ECO:0000256" key="7">
    <source>
        <dbReference type="ARBA" id="ARBA00022688"/>
    </source>
</evidence>